<comment type="subcellular location">
    <subcellularLocation>
        <location evidence="1">Cytoplasm</location>
        <location evidence="1">Cytoskeleton</location>
        <location evidence="1">Cilium basal body</location>
    </subcellularLocation>
</comment>
<accession>A0A7K8WGY3</accession>
<evidence type="ECO:0000256" key="1">
    <source>
        <dbReference type="ARBA" id="ARBA00004120"/>
    </source>
</evidence>
<feature type="non-terminal residue" evidence="9">
    <location>
        <position position="1"/>
    </location>
</feature>
<evidence type="ECO:0000313" key="10">
    <source>
        <dbReference type="Proteomes" id="UP000588334"/>
    </source>
</evidence>
<keyword evidence="8" id="KW-0966">Cell projection</keyword>
<keyword evidence="6" id="KW-0342">GTP-binding</keyword>
<sequence>PGWLLTPPARPYLDSLLHRNQRRVFGLLERPSLPPALAVPTVPYKVFLSGRSGVGKTALVAALAGTPEPPGHHETLGIEATTVFWPAKPRASARPVLFQLRLWD</sequence>
<organism evidence="9 10">
    <name type="scientific">Sclerurus mexicanus</name>
    <name type="common">tawny-throated leaftosser</name>
    <dbReference type="NCBI Taxonomy" id="265632"/>
    <lineage>
        <taxon>Eukaryota</taxon>
        <taxon>Metazoa</taxon>
        <taxon>Chordata</taxon>
        <taxon>Craniata</taxon>
        <taxon>Vertebrata</taxon>
        <taxon>Euteleostomi</taxon>
        <taxon>Archelosauria</taxon>
        <taxon>Archosauria</taxon>
        <taxon>Dinosauria</taxon>
        <taxon>Saurischia</taxon>
        <taxon>Theropoda</taxon>
        <taxon>Coelurosauria</taxon>
        <taxon>Aves</taxon>
        <taxon>Neognathae</taxon>
        <taxon>Neoaves</taxon>
        <taxon>Telluraves</taxon>
        <taxon>Australaves</taxon>
        <taxon>Passeriformes</taxon>
        <taxon>Furnariidae</taxon>
        <taxon>Sclerurus</taxon>
    </lineage>
</organism>
<dbReference type="PANTHER" id="PTHR14983:SF1">
    <property type="entry name" value="CILIOGENESIS AND PLANAR POLARITY EFFECTOR 2"/>
    <property type="match status" value="1"/>
</dbReference>
<comment type="similarity">
    <text evidence="2">Belongs to the small GTPase superfamily. Rab family.</text>
</comment>
<evidence type="ECO:0000256" key="7">
    <source>
        <dbReference type="ARBA" id="ARBA00023212"/>
    </source>
</evidence>
<dbReference type="GO" id="GO:0015031">
    <property type="term" value="P:protein transport"/>
    <property type="evidence" value="ECO:0007669"/>
    <property type="project" value="UniProtKB-KW"/>
</dbReference>
<protein>
    <submittedName>
        <fullName evidence="9">CPLN2 protein</fullName>
    </submittedName>
</protein>
<dbReference type="AlphaFoldDB" id="A0A7K8WGY3"/>
<dbReference type="GO" id="GO:0003924">
    <property type="term" value="F:GTPase activity"/>
    <property type="evidence" value="ECO:0007669"/>
    <property type="project" value="InterPro"/>
</dbReference>
<keyword evidence="3" id="KW-0813">Transport</keyword>
<keyword evidence="5" id="KW-0653">Protein transport</keyword>
<gene>
    <name evidence="9" type="primary">Cplane2</name>
    <name evidence="9" type="ORF">SCLMEX_R08959</name>
</gene>
<feature type="non-terminal residue" evidence="9">
    <location>
        <position position="104"/>
    </location>
</feature>
<reference evidence="9 10" key="1">
    <citation type="submission" date="2019-09" db="EMBL/GenBank/DDBJ databases">
        <title>Bird 10,000 Genomes (B10K) Project - Family phase.</title>
        <authorList>
            <person name="Zhang G."/>
        </authorList>
    </citation>
    <scope>NUCLEOTIDE SEQUENCE [LARGE SCALE GENOMIC DNA]</scope>
    <source>
        <strain evidence="9">B10K-DU-001-03</strain>
        <tissue evidence="9">Muscle</tissue>
    </source>
</reference>
<evidence type="ECO:0000256" key="3">
    <source>
        <dbReference type="ARBA" id="ARBA00022448"/>
    </source>
</evidence>
<dbReference type="Gene3D" id="3.40.50.300">
    <property type="entry name" value="P-loop containing nucleotide triphosphate hydrolases"/>
    <property type="match status" value="1"/>
</dbReference>
<dbReference type="Proteomes" id="UP000588334">
    <property type="component" value="Unassembled WGS sequence"/>
</dbReference>
<dbReference type="InterPro" id="IPR027417">
    <property type="entry name" value="P-loop_NTPase"/>
</dbReference>
<evidence type="ECO:0000256" key="8">
    <source>
        <dbReference type="ARBA" id="ARBA00023273"/>
    </source>
</evidence>
<dbReference type="OrthoDB" id="10266641at2759"/>
<dbReference type="SUPFAM" id="SSF52540">
    <property type="entry name" value="P-loop containing nucleoside triphosphate hydrolases"/>
    <property type="match status" value="1"/>
</dbReference>
<dbReference type="GO" id="GO:0005525">
    <property type="term" value="F:GTP binding"/>
    <property type="evidence" value="ECO:0007669"/>
    <property type="project" value="UniProtKB-KW"/>
</dbReference>
<evidence type="ECO:0000256" key="6">
    <source>
        <dbReference type="ARBA" id="ARBA00023134"/>
    </source>
</evidence>
<dbReference type="EMBL" id="VWZF01004074">
    <property type="protein sequence ID" value="NXF78056.1"/>
    <property type="molecule type" value="Genomic_DNA"/>
</dbReference>
<dbReference type="PANTHER" id="PTHR14983">
    <property type="entry name" value="CILIOGENESIS AND PLANAR POLARITY EFFECTOR 2"/>
    <property type="match status" value="1"/>
</dbReference>
<keyword evidence="10" id="KW-1185">Reference proteome</keyword>
<comment type="caution">
    <text evidence="9">The sequence shown here is derived from an EMBL/GenBank/DDBJ whole genome shotgun (WGS) entry which is preliminary data.</text>
</comment>
<evidence type="ECO:0000256" key="4">
    <source>
        <dbReference type="ARBA" id="ARBA00022490"/>
    </source>
</evidence>
<keyword evidence="4" id="KW-0963">Cytoplasm</keyword>
<keyword evidence="6" id="KW-0547">Nucleotide-binding</keyword>
<keyword evidence="7" id="KW-0206">Cytoskeleton</keyword>
<dbReference type="InterPro" id="IPR039677">
    <property type="entry name" value="RSG1"/>
</dbReference>
<evidence type="ECO:0000256" key="2">
    <source>
        <dbReference type="ARBA" id="ARBA00006270"/>
    </source>
</evidence>
<proteinExistence type="inferred from homology"/>
<evidence type="ECO:0000256" key="5">
    <source>
        <dbReference type="ARBA" id="ARBA00022927"/>
    </source>
</evidence>
<name>A0A7K8WGY3_9FURN</name>
<evidence type="ECO:0000313" key="9">
    <source>
        <dbReference type="EMBL" id="NXF78056.1"/>
    </source>
</evidence>